<comment type="function">
    <text evidence="1">Involved in DNA recombination.</text>
</comment>
<comment type="similarity">
    <text evidence="2">Belongs to the RmuC family.</text>
</comment>
<accession>A0A3L8PKB3</accession>
<feature type="coiled-coil region" evidence="5">
    <location>
        <begin position="51"/>
        <end position="89"/>
    </location>
</feature>
<comment type="caution">
    <text evidence="6">The sequence shown here is derived from an EMBL/GenBank/DDBJ whole genome shotgun (WGS) entry which is preliminary data.</text>
</comment>
<dbReference type="PANTHER" id="PTHR30563:SF0">
    <property type="entry name" value="DNA RECOMBINATION PROTEIN RMUC"/>
    <property type="match status" value="1"/>
</dbReference>
<dbReference type="AlphaFoldDB" id="A0A3L8PKB3"/>
<gene>
    <name evidence="6" type="ORF">D9V41_09815</name>
</gene>
<evidence type="ECO:0000256" key="4">
    <source>
        <dbReference type="ARBA" id="ARBA00023172"/>
    </source>
</evidence>
<dbReference type="RefSeq" id="WP_121794388.1">
    <property type="nucleotide sequence ID" value="NZ_RDBF01000006.1"/>
</dbReference>
<dbReference type="Pfam" id="PF02646">
    <property type="entry name" value="RmuC"/>
    <property type="match status" value="1"/>
</dbReference>
<dbReference type="Proteomes" id="UP000282515">
    <property type="component" value="Unassembled WGS sequence"/>
</dbReference>
<evidence type="ECO:0000313" key="7">
    <source>
        <dbReference type="Proteomes" id="UP000282515"/>
    </source>
</evidence>
<dbReference type="InterPro" id="IPR003798">
    <property type="entry name" value="DNA_recombination_RmuC"/>
</dbReference>
<dbReference type="GO" id="GO:0006310">
    <property type="term" value="P:DNA recombination"/>
    <property type="evidence" value="ECO:0007669"/>
    <property type="project" value="UniProtKB-KW"/>
</dbReference>
<evidence type="ECO:0000313" key="6">
    <source>
        <dbReference type="EMBL" id="RLV55751.1"/>
    </source>
</evidence>
<evidence type="ECO:0000256" key="5">
    <source>
        <dbReference type="SAM" id="Coils"/>
    </source>
</evidence>
<dbReference type="PANTHER" id="PTHR30563">
    <property type="entry name" value="DNA RECOMBINATION PROTEIN RMUC"/>
    <property type="match status" value="1"/>
</dbReference>
<dbReference type="EMBL" id="RDBF01000006">
    <property type="protein sequence ID" value="RLV55751.1"/>
    <property type="molecule type" value="Genomic_DNA"/>
</dbReference>
<evidence type="ECO:0000256" key="3">
    <source>
        <dbReference type="ARBA" id="ARBA00023054"/>
    </source>
</evidence>
<evidence type="ECO:0000256" key="1">
    <source>
        <dbReference type="ARBA" id="ARBA00003416"/>
    </source>
</evidence>
<protein>
    <submittedName>
        <fullName evidence="6">DNA recombination protein RmuC</fullName>
    </submittedName>
</protein>
<organism evidence="6 7">
    <name type="scientific">Aeromicrobium phragmitis</name>
    <dbReference type="NCBI Taxonomy" id="2478914"/>
    <lineage>
        <taxon>Bacteria</taxon>
        <taxon>Bacillati</taxon>
        <taxon>Actinomycetota</taxon>
        <taxon>Actinomycetes</taxon>
        <taxon>Propionibacteriales</taxon>
        <taxon>Nocardioidaceae</taxon>
        <taxon>Aeromicrobium</taxon>
    </lineage>
</organism>
<keyword evidence="3 5" id="KW-0175">Coiled coil</keyword>
<dbReference type="OrthoDB" id="370725at2"/>
<name>A0A3L8PKB3_9ACTN</name>
<keyword evidence="4" id="KW-0233">DNA recombination</keyword>
<evidence type="ECO:0000256" key="2">
    <source>
        <dbReference type="ARBA" id="ARBA00009840"/>
    </source>
</evidence>
<reference evidence="6 7" key="1">
    <citation type="submission" date="2018-10" db="EMBL/GenBank/DDBJ databases">
        <title>Aeromicrobium sp. 9W16Y-2 whole genome shotgun sequence.</title>
        <authorList>
            <person name="Li F."/>
        </authorList>
    </citation>
    <scope>NUCLEOTIDE SEQUENCE [LARGE SCALE GENOMIC DNA]</scope>
    <source>
        <strain evidence="6 7">9W16Y-2</strain>
    </source>
</reference>
<sequence length="354" mass="39168">MDALTLLLVAVLALLAGFALGHVAGARRRPAATAQEFDAAHRAVEPVAASLDRFDARLRDLESQRVAWQAQLREQVESVRLTSDQLRRETASLASALRRPQVRGRWGELHLKRTAELAGMLEHCDFDLQVSTRHDDTVLRPDMVVRLAGGKSVVVDAKVPLDAYLDVAQAEDDDEAAAHLRRHTRQLRTHVDQLAAKTYWRQFDSAPEFVVLFVPGESFLSAALETDPALLEYAAAKQVVLATPTTLIALLRTVAFAWTQEKLAENAREIHRAARELYERIGTVSGHVDRLGAALERAVGAYNDTVASVESRVLVSARRLQDLQVSDQPLEMPRLVDTTPRAMTAPELTDRLTS</sequence>
<keyword evidence="7" id="KW-1185">Reference proteome</keyword>
<proteinExistence type="inferred from homology"/>